<dbReference type="AlphaFoldDB" id="A0A8J7PNK4"/>
<reference evidence="2" key="1">
    <citation type="submission" date="2021-02" db="EMBL/GenBank/DDBJ databases">
        <title>Genome-Resolved Metagenomics of a Microbial Community Performing Photosynthetic Biological Nutrient Removal.</title>
        <authorList>
            <person name="Mcdaniel E.A."/>
        </authorList>
    </citation>
    <scope>NUCLEOTIDE SEQUENCE</scope>
    <source>
        <strain evidence="2">UWPOB_OBS1</strain>
    </source>
</reference>
<protein>
    <submittedName>
        <fullName evidence="2">Uncharacterized protein</fullName>
    </submittedName>
</protein>
<accession>A0A8J7PNK4</accession>
<feature type="transmembrane region" description="Helical" evidence="1">
    <location>
        <begin position="21"/>
        <end position="40"/>
    </location>
</feature>
<evidence type="ECO:0000256" key="1">
    <source>
        <dbReference type="SAM" id="Phobius"/>
    </source>
</evidence>
<organism evidence="2 3">
    <name type="scientific">Candidatus Obscuribacter phosphatis</name>
    <dbReference type="NCBI Taxonomy" id="1906157"/>
    <lineage>
        <taxon>Bacteria</taxon>
        <taxon>Bacillati</taxon>
        <taxon>Candidatus Melainabacteria</taxon>
        <taxon>Candidatus Obscuribacterales</taxon>
        <taxon>Candidatus Obscuribacteraceae</taxon>
        <taxon>Candidatus Obscuribacter</taxon>
    </lineage>
</organism>
<sequence length="68" mass="7882">MSGDRRSRLFSAKNERVDFRGKVWLSMYALWAFYLLYSFIICAVNGEQMMDASGGKKNRPQGKGIYHK</sequence>
<name>A0A8J7PNK4_9BACT</name>
<keyword evidence="1" id="KW-0812">Transmembrane</keyword>
<keyword evidence="1" id="KW-1133">Transmembrane helix</keyword>
<evidence type="ECO:0000313" key="2">
    <source>
        <dbReference type="EMBL" id="MBN8661322.1"/>
    </source>
</evidence>
<gene>
    <name evidence="2" type="ORF">J0M35_13220</name>
</gene>
<dbReference type="EMBL" id="JAFLCK010000019">
    <property type="protein sequence ID" value="MBN8661322.1"/>
    <property type="molecule type" value="Genomic_DNA"/>
</dbReference>
<evidence type="ECO:0000313" key="3">
    <source>
        <dbReference type="Proteomes" id="UP000664277"/>
    </source>
</evidence>
<comment type="caution">
    <text evidence="2">The sequence shown here is derived from an EMBL/GenBank/DDBJ whole genome shotgun (WGS) entry which is preliminary data.</text>
</comment>
<dbReference type="Proteomes" id="UP000664277">
    <property type="component" value="Unassembled WGS sequence"/>
</dbReference>
<proteinExistence type="predicted"/>
<keyword evidence="1" id="KW-0472">Membrane</keyword>